<feature type="domain" description="OmpR/PhoB-type" evidence="11">
    <location>
        <begin position="129"/>
        <end position="227"/>
    </location>
</feature>
<dbReference type="GO" id="GO:0000156">
    <property type="term" value="F:phosphorelay response regulator activity"/>
    <property type="evidence" value="ECO:0007669"/>
    <property type="project" value="TreeGrafter"/>
</dbReference>
<evidence type="ECO:0000259" key="10">
    <source>
        <dbReference type="PROSITE" id="PS50110"/>
    </source>
</evidence>
<dbReference type="GO" id="GO:0000976">
    <property type="term" value="F:transcription cis-regulatory region binding"/>
    <property type="evidence" value="ECO:0007669"/>
    <property type="project" value="TreeGrafter"/>
</dbReference>
<feature type="domain" description="Response regulatory" evidence="10">
    <location>
        <begin position="3"/>
        <end position="116"/>
    </location>
</feature>
<evidence type="ECO:0000256" key="2">
    <source>
        <dbReference type="ARBA" id="ARBA00022490"/>
    </source>
</evidence>
<evidence type="ECO:0000256" key="8">
    <source>
        <dbReference type="PROSITE-ProRule" id="PRU00169"/>
    </source>
</evidence>
<evidence type="ECO:0000256" key="7">
    <source>
        <dbReference type="ARBA" id="ARBA00023163"/>
    </source>
</evidence>
<dbReference type="GO" id="GO:0005829">
    <property type="term" value="C:cytosol"/>
    <property type="evidence" value="ECO:0007669"/>
    <property type="project" value="TreeGrafter"/>
</dbReference>
<evidence type="ECO:0000313" key="12">
    <source>
        <dbReference type="EMBL" id="OQK18299.1"/>
    </source>
</evidence>
<evidence type="ECO:0000256" key="3">
    <source>
        <dbReference type="ARBA" id="ARBA00022553"/>
    </source>
</evidence>
<comment type="caution">
    <text evidence="12">The sequence shown here is derived from an EMBL/GenBank/DDBJ whole genome shotgun (WGS) entry which is preliminary data.</text>
</comment>
<dbReference type="GO" id="GO:0032993">
    <property type="term" value="C:protein-DNA complex"/>
    <property type="evidence" value="ECO:0007669"/>
    <property type="project" value="TreeGrafter"/>
</dbReference>
<dbReference type="Pfam" id="PF00486">
    <property type="entry name" value="Trans_reg_C"/>
    <property type="match status" value="1"/>
</dbReference>
<dbReference type="RefSeq" id="WP_080522904.1">
    <property type="nucleotide sequence ID" value="NZ_LPUF01000001.1"/>
</dbReference>
<evidence type="ECO:0000259" key="11">
    <source>
        <dbReference type="PROSITE" id="PS51755"/>
    </source>
</evidence>
<comment type="subcellular location">
    <subcellularLocation>
        <location evidence="1">Cytoplasm</location>
    </subcellularLocation>
</comment>
<dbReference type="GO" id="GO:0006355">
    <property type="term" value="P:regulation of DNA-templated transcription"/>
    <property type="evidence" value="ECO:0007669"/>
    <property type="project" value="InterPro"/>
</dbReference>
<feature type="DNA-binding region" description="OmpR/PhoB-type" evidence="9">
    <location>
        <begin position="129"/>
        <end position="227"/>
    </location>
</feature>
<dbReference type="InterPro" id="IPR039420">
    <property type="entry name" value="WalR-like"/>
</dbReference>
<accession>A0A1V8M9R2</accession>
<dbReference type="Gene3D" id="1.10.10.10">
    <property type="entry name" value="Winged helix-like DNA-binding domain superfamily/Winged helix DNA-binding domain"/>
    <property type="match status" value="1"/>
</dbReference>
<dbReference type="InterPro" id="IPR011006">
    <property type="entry name" value="CheY-like_superfamily"/>
</dbReference>
<dbReference type="Proteomes" id="UP000191980">
    <property type="component" value="Unassembled WGS sequence"/>
</dbReference>
<evidence type="ECO:0000256" key="6">
    <source>
        <dbReference type="ARBA" id="ARBA00023125"/>
    </source>
</evidence>
<keyword evidence="5" id="KW-0805">Transcription regulation</keyword>
<keyword evidence="6 9" id="KW-0238">DNA-binding</keyword>
<feature type="modified residue" description="4-aspartylphosphate" evidence="8">
    <location>
        <position position="52"/>
    </location>
</feature>
<dbReference type="EMBL" id="LPUF01000001">
    <property type="protein sequence ID" value="OQK18299.1"/>
    <property type="molecule type" value="Genomic_DNA"/>
</dbReference>
<dbReference type="InterPro" id="IPR001789">
    <property type="entry name" value="Sig_transdc_resp-reg_receiver"/>
</dbReference>
<dbReference type="STRING" id="1420851.AU255_10880"/>
<sequence length="229" mass="25554">MTHILIIDDDSELSSMLGEYLSAEGLSIDYAFDGKQGLQKALAGQYDAVVLDVMMPELDGFEVLRRIRGQSSVPVLMLTAKGDDIDRIVGLEIGADDYLPKPFNPRELLARIRAVLRRTQNNRQHDLQEQVQHIGPLQINPSSRTALVRGQVLDLTSTEFNLLHSLVKQVGKIVSKENLSAHGLGRALEKYDRSIDMHMSNLRKKLAQYELGSMIVTVRGQGYQLSDEA</sequence>
<dbReference type="PANTHER" id="PTHR48111">
    <property type="entry name" value="REGULATOR OF RPOS"/>
    <property type="match status" value="1"/>
</dbReference>
<dbReference type="InterPro" id="IPR001867">
    <property type="entry name" value="OmpR/PhoB-type_DNA-bd"/>
</dbReference>
<dbReference type="Gene3D" id="6.10.250.690">
    <property type="match status" value="1"/>
</dbReference>
<dbReference type="PANTHER" id="PTHR48111:SF39">
    <property type="entry name" value="TRANSCRIPTIONAL REGULATORY PROTEIN CPXR"/>
    <property type="match status" value="1"/>
</dbReference>
<dbReference type="SUPFAM" id="SSF46894">
    <property type="entry name" value="C-terminal effector domain of the bipartite response regulators"/>
    <property type="match status" value="1"/>
</dbReference>
<dbReference type="PROSITE" id="PS51755">
    <property type="entry name" value="OMPR_PHOB"/>
    <property type="match status" value="1"/>
</dbReference>
<organism evidence="12 13">
    <name type="scientific">Methyloprofundus sedimenti</name>
    <dbReference type="NCBI Taxonomy" id="1420851"/>
    <lineage>
        <taxon>Bacteria</taxon>
        <taxon>Pseudomonadati</taxon>
        <taxon>Pseudomonadota</taxon>
        <taxon>Gammaproteobacteria</taxon>
        <taxon>Methylococcales</taxon>
        <taxon>Methylococcaceae</taxon>
        <taxon>Methyloprofundus</taxon>
    </lineage>
</organism>
<dbReference type="SMART" id="SM00448">
    <property type="entry name" value="REC"/>
    <property type="match status" value="1"/>
</dbReference>
<reference evidence="12 13" key="1">
    <citation type="submission" date="2015-12" db="EMBL/GenBank/DDBJ databases">
        <authorList>
            <person name="Shamseldin A."/>
            <person name="Moawad H."/>
            <person name="Abd El-Rahim W.M."/>
            <person name="Sadowsky M.J."/>
        </authorList>
    </citation>
    <scope>NUCLEOTIDE SEQUENCE [LARGE SCALE GENOMIC DNA]</scope>
    <source>
        <strain evidence="12 13">WF1</strain>
    </source>
</reference>
<evidence type="ECO:0000256" key="9">
    <source>
        <dbReference type="PROSITE-ProRule" id="PRU01091"/>
    </source>
</evidence>
<dbReference type="PROSITE" id="PS50110">
    <property type="entry name" value="RESPONSE_REGULATORY"/>
    <property type="match status" value="1"/>
</dbReference>
<evidence type="ECO:0000256" key="1">
    <source>
        <dbReference type="ARBA" id="ARBA00004496"/>
    </source>
</evidence>
<dbReference type="Pfam" id="PF00072">
    <property type="entry name" value="Response_reg"/>
    <property type="match status" value="1"/>
</dbReference>
<keyword evidence="4" id="KW-0902">Two-component regulatory system</keyword>
<dbReference type="OrthoDB" id="9802426at2"/>
<name>A0A1V8M9R2_9GAMM</name>
<proteinExistence type="predicted"/>
<dbReference type="AlphaFoldDB" id="A0A1V8M9R2"/>
<keyword evidence="13" id="KW-1185">Reference proteome</keyword>
<keyword evidence="2" id="KW-0963">Cytoplasm</keyword>
<dbReference type="CDD" id="cd17623">
    <property type="entry name" value="REC_OmpR_CpxR"/>
    <property type="match status" value="1"/>
</dbReference>
<evidence type="ECO:0000313" key="13">
    <source>
        <dbReference type="Proteomes" id="UP000191980"/>
    </source>
</evidence>
<keyword evidence="3 8" id="KW-0597">Phosphoprotein</keyword>
<dbReference type="CDD" id="cd00383">
    <property type="entry name" value="trans_reg_C"/>
    <property type="match status" value="1"/>
</dbReference>
<evidence type="ECO:0000256" key="5">
    <source>
        <dbReference type="ARBA" id="ARBA00023015"/>
    </source>
</evidence>
<dbReference type="Gene3D" id="3.40.50.2300">
    <property type="match status" value="1"/>
</dbReference>
<evidence type="ECO:0000256" key="4">
    <source>
        <dbReference type="ARBA" id="ARBA00023012"/>
    </source>
</evidence>
<dbReference type="SUPFAM" id="SSF52172">
    <property type="entry name" value="CheY-like"/>
    <property type="match status" value="1"/>
</dbReference>
<dbReference type="FunFam" id="3.40.50.2300:FF:000001">
    <property type="entry name" value="DNA-binding response regulator PhoB"/>
    <property type="match status" value="1"/>
</dbReference>
<dbReference type="InterPro" id="IPR058124">
    <property type="entry name" value="CpxR-like_REC"/>
</dbReference>
<dbReference type="SMART" id="SM00862">
    <property type="entry name" value="Trans_reg_C"/>
    <property type="match status" value="1"/>
</dbReference>
<dbReference type="InterPro" id="IPR036388">
    <property type="entry name" value="WH-like_DNA-bd_sf"/>
</dbReference>
<keyword evidence="7" id="KW-0804">Transcription</keyword>
<protein>
    <submittedName>
        <fullName evidence="12">Two-component system response regulator</fullName>
    </submittedName>
</protein>
<gene>
    <name evidence="12" type="ORF">AU255_10880</name>
</gene>
<dbReference type="InterPro" id="IPR016032">
    <property type="entry name" value="Sig_transdc_resp-reg_C-effctor"/>
</dbReference>